<evidence type="ECO:0000313" key="3">
    <source>
        <dbReference type="EMBL" id="KAK2963472.1"/>
    </source>
</evidence>
<evidence type="ECO:0000256" key="2">
    <source>
        <dbReference type="SAM" id="MobiDB-lite"/>
    </source>
</evidence>
<gene>
    <name evidence="3" type="ORF">BLNAU_1515</name>
</gene>
<dbReference type="InterPro" id="IPR035892">
    <property type="entry name" value="C2_domain_sf"/>
</dbReference>
<evidence type="ECO:0000256" key="1">
    <source>
        <dbReference type="SAM" id="Coils"/>
    </source>
</evidence>
<organism evidence="3 4">
    <name type="scientific">Blattamonas nauphoetae</name>
    <dbReference type="NCBI Taxonomy" id="2049346"/>
    <lineage>
        <taxon>Eukaryota</taxon>
        <taxon>Metamonada</taxon>
        <taxon>Preaxostyla</taxon>
        <taxon>Oxymonadida</taxon>
        <taxon>Blattamonas</taxon>
    </lineage>
</organism>
<reference evidence="3 4" key="1">
    <citation type="journal article" date="2022" name="bioRxiv">
        <title>Genomics of Preaxostyla Flagellates Illuminates Evolutionary Transitions and the Path Towards Mitochondrial Loss.</title>
        <authorList>
            <person name="Novak L.V.F."/>
            <person name="Treitli S.C."/>
            <person name="Pyrih J."/>
            <person name="Halakuc P."/>
            <person name="Pipaliya S.V."/>
            <person name="Vacek V."/>
            <person name="Brzon O."/>
            <person name="Soukal P."/>
            <person name="Eme L."/>
            <person name="Dacks J.B."/>
            <person name="Karnkowska A."/>
            <person name="Elias M."/>
            <person name="Hampl V."/>
        </authorList>
    </citation>
    <scope>NUCLEOTIDE SEQUENCE [LARGE SCALE GENOMIC DNA]</scope>
    <source>
        <strain evidence="3">NAU3</strain>
        <tissue evidence="3">Gut</tissue>
    </source>
</reference>
<keyword evidence="1" id="KW-0175">Coiled coil</keyword>
<feature type="coiled-coil region" evidence="1">
    <location>
        <begin position="497"/>
        <end position="543"/>
    </location>
</feature>
<proteinExistence type="predicted"/>
<evidence type="ECO:0000313" key="4">
    <source>
        <dbReference type="Proteomes" id="UP001281761"/>
    </source>
</evidence>
<protein>
    <recommendedName>
        <fullName evidence="5">RPGR-interacting protein 1 first C2 domain-containing protein</fullName>
    </recommendedName>
</protein>
<feature type="coiled-coil region" evidence="1">
    <location>
        <begin position="234"/>
        <end position="290"/>
    </location>
</feature>
<evidence type="ECO:0008006" key="5">
    <source>
        <dbReference type="Google" id="ProtNLM"/>
    </source>
</evidence>
<dbReference type="Proteomes" id="UP001281761">
    <property type="component" value="Unassembled WGS sequence"/>
</dbReference>
<keyword evidence="4" id="KW-1185">Reference proteome</keyword>
<dbReference type="Gene3D" id="1.10.287.1490">
    <property type="match status" value="1"/>
</dbReference>
<comment type="caution">
    <text evidence="3">The sequence shown here is derived from an EMBL/GenBank/DDBJ whole genome shotgun (WGS) entry which is preliminary data.</text>
</comment>
<feature type="region of interest" description="Disordered" evidence="2">
    <location>
        <begin position="119"/>
        <end position="140"/>
    </location>
</feature>
<dbReference type="Gene3D" id="2.60.40.150">
    <property type="entry name" value="C2 domain"/>
    <property type="match status" value="1"/>
</dbReference>
<dbReference type="SUPFAM" id="SSF49562">
    <property type="entry name" value="C2 domain (Calcium/lipid-binding domain, CaLB)"/>
    <property type="match status" value="1"/>
</dbReference>
<dbReference type="PANTHER" id="PTHR23159:SF60">
    <property type="entry name" value="SPINDLE ASSEMBLY ABNORMAL PROTEIN 4"/>
    <property type="match status" value="1"/>
</dbReference>
<dbReference type="PANTHER" id="PTHR23159">
    <property type="entry name" value="CENTROSOMAL PROTEIN 2"/>
    <property type="match status" value="1"/>
</dbReference>
<accession>A0ABQ9YI84</accession>
<dbReference type="EMBL" id="JARBJD010000006">
    <property type="protein sequence ID" value="KAK2963472.1"/>
    <property type="molecule type" value="Genomic_DNA"/>
</dbReference>
<name>A0ABQ9YI84_9EUKA</name>
<sequence>MDPSQTFSPEYAAQLYTDLQETMYKYSRSLKDIEKLQKQIDSLMDELNALREENERKKKDYEVQGKKLRDLELELGKSRISRMSTPHHPEVDISPLQDELEALKAQVSSLTKRNEELKKSLNEESKQVETAQNEQNRLEDECSELKRKLEAENLRRARVEKRMNEWDSAFPSPLSASDIQALAQVFIRLSEYGEDNTQLLEESFVIGNRPQEEELKEHFISSPFNQLVTSSIQSTSLTQQLSELESELAKVKAERDKFKSQAKKYKAKSKTNHEDQLNEEIRRREETELTMGRKNQSLIDRLRNHQFFVDPKHPRCIDSALSSQENVILITVGSLSGLESSLSSAIHSFFVMVDFDIFESVNTAPLQHSDTYSLVFNCPLTFTVAVDQSFIHRLALHPATVELYGIPYDNTRRQSTGFPVLLGSGTFMLRNLLFDRADNDVMIAHEVVVDLQSENERSQNVALNLSLSFESYLPIEACLSADEWKLVEMGWNGKVNTLSLERRIDELKEKVQELKRAGNKKERKKEKKKLKKLEAKMAKIETISPFDKCDQCGSDSFVDGLLIEMESSESESGSESNSS</sequence>